<dbReference type="InterPro" id="IPR014721">
    <property type="entry name" value="Ribsml_uS5_D2-typ_fold_subgr"/>
</dbReference>
<keyword evidence="14" id="KW-0539">Nucleus</keyword>
<comment type="subunit">
    <text evidence="16">Homodimer.</text>
</comment>
<dbReference type="Gene3D" id="3.30.1360.40">
    <property type="match status" value="1"/>
</dbReference>
<dbReference type="PRINTS" id="PR01158">
    <property type="entry name" value="TOPISMRASEII"/>
</dbReference>
<dbReference type="InterPro" id="IPR003594">
    <property type="entry name" value="HATPase_dom"/>
</dbReference>
<dbReference type="Proteomes" id="UP000663879">
    <property type="component" value="Unassembled WGS sequence"/>
</dbReference>
<dbReference type="FunFam" id="3.30.565.10:FF:000004">
    <property type="entry name" value="DNA topoisomerase 2"/>
    <property type="match status" value="1"/>
</dbReference>
<dbReference type="InterPro" id="IPR006171">
    <property type="entry name" value="TOPRIM_dom"/>
</dbReference>
<keyword evidence="21" id="KW-1185">Reference proteome</keyword>
<dbReference type="FunFam" id="3.30.230.10:FF:000008">
    <property type="entry name" value="DNA topoisomerase 2"/>
    <property type="match status" value="1"/>
</dbReference>
<evidence type="ECO:0000256" key="11">
    <source>
        <dbReference type="ARBA" id="ARBA00023029"/>
    </source>
</evidence>
<comment type="similarity">
    <text evidence="6 16">Belongs to the type II topoisomerase family.</text>
</comment>
<keyword evidence="10" id="KW-0460">Magnesium</keyword>
<feature type="compositionally biased region" description="Basic and acidic residues" evidence="17">
    <location>
        <begin position="1385"/>
        <end position="1408"/>
    </location>
</feature>
<dbReference type="Pfam" id="PF02518">
    <property type="entry name" value="HATPase_c"/>
    <property type="match status" value="1"/>
</dbReference>
<dbReference type="FunFam" id="1.10.268.10:FF:000002">
    <property type="entry name" value="DNA topoisomerase 2"/>
    <property type="match status" value="1"/>
</dbReference>
<dbReference type="GO" id="GO:0000712">
    <property type="term" value="P:resolution of meiotic recombination intermediates"/>
    <property type="evidence" value="ECO:0007669"/>
    <property type="project" value="TreeGrafter"/>
</dbReference>
<feature type="domain" description="Topo IIA-type catalytic" evidence="19">
    <location>
        <begin position="694"/>
        <end position="1148"/>
    </location>
</feature>
<comment type="subcellular location">
    <subcellularLocation>
        <location evidence="5">Nucleus</location>
    </subcellularLocation>
</comment>
<dbReference type="InterPro" id="IPR013757">
    <property type="entry name" value="Topo_IIA_A_a_sf"/>
</dbReference>
<dbReference type="InterPro" id="IPR013758">
    <property type="entry name" value="Topo_IIA_A/C_ab"/>
</dbReference>
<dbReference type="PROSITE" id="PS50880">
    <property type="entry name" value="TOPRIM"/>
    <property type="match status" value="1"/>
</dbReference>
<dbReference type="InterPro" id="IPR013506">
    <property type="entry name" value="Topo_IIA_bsu_dom2"/>
</dbReference>
<dbReference type="SUPFAM" id="SSF55874">
    <property type="entry name" value="ATPase domain of HSP90 chaperone/DNA topoisomerase II/histidine kinase"/>
    <property type="match status" value="1"/>
</dbReference>
<evidence type="ECO:0000256" key="17">
    <source>
        <dbReference type="SAM" id="MobiDB-lite"/>
    </source>
</evidence>
<feature type="compositionally biased region" description="Basic and acidic residues" evidence="17">
    <location>
        <begin position="1220"/>
        <end position="1237"/>
    </location>
</feature>
<dbReference type="PANTHER" id="PTHR10169">
    <property type="entry name" value="DNA TOPOISOMERASE/GYRASE"/>
    <property type="match status" value="1"/>
</dbReference>
<dbReference type="InterPro" id="IPR018522">
    <property type="entry name" value="TopoIIA_CS"/>
</dbReference>
<evidence type="ECO:0000256" key="7">
    <source>
        <dbReference type="ARBA" id="ARBA00022723"/>
    </source>
</evidence>
<evidence type="ECO:0000256" key="5">
    <source>
        <dbReference type="ARBA" id="ARBA00004123"/>
    </source>
</evidence>
<evidence type="ECO:0000259" key="18">
    <source>
        <dbReference type="PROSITE" id="PS50880"/>
    </source>
</evidence>
<feature type="compositionally biased region" description="Basic and acidic residues" evidence="17">
    <location>
        <begin position="1422"/>
        <end position="1452"/>
    </location>
</feature>
<dbReference type="GO" id="GO:0005634">
    <property type="term" value="C:nucleus"/>
    <property type="evidence" value="ECO:0007669"/>
    <property type="project" value="UniProtKB-SubCell"/>
</dbReference>
<dbReference type="Gene3D" id="3.90.199.10">
    <property type="entry name" value="Topoisomerase II, domain 5"/>
    <property type="match status" value="1"/>
</dbReference>
<keyword evidence="9 16" id="KW-0067">ATP-binding</keyword>
<dbReference type="CDD" id="cd00187">
    <property type="entry name" value="TOP4c"/>
    <property type="match status" value="1"/>
</dbReference>
<comment type="caution">
    <text evidence="20">The sequence shown here is derived from an EMBL/GenBank/DDBJ whole genome shotgun (WGS) entry which is preliminary data.</text>
</comment>
<feature type="compositionally biased region" description="Acidic residues" evidence="17">
    <location>
        <begin position="1372"/>
        <end position="1384"/>
    </location>
</feature>
<evidence type="ECO:0000256" key="3">
    <source>
        <dbReference type="ARBA" id="ARBA00001936"/>
    </source>
</evidence>
<dbReference type="Gene3D" id="3.30.1490.30">
    <property type="match status" value="1"/>
</dbReference>
<dbReference type="InterPro" id="IPR020568">
    <property type="entry name" value="Ribosomal_Su5_D2-typ_SF"/>
</dbReference>
<organism evidence="20 21">
    <name type="scientific">Brachionus calyciflorus</name>
    <dbReference type="NCBI Taxonomy" id="104777"/>
    <lineage>
        <taxon>Eukaryota</taxon>
        <taxon>Metazoa</taxon>
        <taxon>Spiralia</taxon>
        <taxon>Gnathifera</taxon>
        <taxon>Rotifera</taxon>
        <taxon>Eurotatoria</taxon>
        <taxon>Monogononta</taxon>
        <taxon>Pseudotrocha</taxon>
        <taxon>Ploima</taxon>
        <taxon>Brachionidae</taxon>
        <taxon>Brachionus</taxon>
    </lineage>
</organism>
<comment type="function">
    <text evidence="16">Control of topological states of DNA by transient breakage and subsequent rejoining of DNA strands. Topoisomerase II makes double-strand breaks.</text>
</comment>
<dbReference type="Gene3D" id="3.40.50.670">
    <property type="match status" value="1"/>
</dbReference>
<evidence type="ECO:0000313" key="21">
    <source>
        <dbReference type="Proteomes" id="UP000663879"/>
    </source>
</evidence>
<keyword evidence="8 16" id="KW-0547">Nucleotide-binding</keyword>
<dbReference type="InterPro" id="IPR031660">
    <property type="entry name" value="TOPRIM_C"/>
</dbReference>
<dbReference type="EC" id="5.6.2.2" evidence="16"/>
<comment type="cofactor">
    <cofactor evidence="4">
        <name>Mg(2+)</name>
        <dbReference type="ChEBI" id="CHEBI:18420"/>
    </cofactor>
</comment>
<dbReference type="SUPFAM" id="SSF54211">
    <property type="entry name" value="Ribosomal protein S5 domain 2-like"/>
    <property type="match status" value="1"/>
</dbReference>
<feature type="compositionally biased region" description="Basic and acidic residues" evidence="17">
    <location>
        <begin position="1263"/>
        <end position="1307"/>
    </location>
</feature>
<dbReference type="Pfam" id="PF00204">
    <property type="entry name" value="DNA_gyraseB"/>
    <property type="match status" value="1"/>
</dbReference>
<dbReference type="OrthoDB" id="276498at2759"/>
<comment type="cofactor">
    <cofactor evidence="3">
        <name>Mn(2+)</name>
        <dbReference type="ChEBI" id="CHEBI:29035"/>
    </cofactor>
</comment>
<dbReference type="InterPro" id="IPR002205">
    <property type="entry name" value="Topo_IIA_dom_A"/>
</dbReference>
<keyword evidence="7" id="KW-0479">Metal-binding</keyword>
<dbReference type="SUPFAM" id="SSF56719">
    <property type="entry name" value="Type II DNA topoisomerase"/>
    <property type="match status" value="1"/>
</dbReference>
<dbReference type="CDD" id="cd16930">
    <property type="entry name" value="HATPase_TopII-like"/>
    <property type="match status" value="1"/>
</dbReference>
<evidence type="ECO:0000256" key="13">
    <source>
        <dbReference type="ARBA" id="ARBA00023235"/>
    </source>
</evidence>
<evidence type="ECO:0000256" key="8">
    <source>
        <dbReference type="ARBA" id="ARBA00022741"/>
    </source>
</evidence>
<dbReference type="InterPro" id="IPR036890">
    <property type="entry name" value="HATPase_C_sf"/>
</dbReference>
<keyword evidence="11 15" id="KW-0799">Topoisomerase</keyword>
<dbReference type="GO" id="GO:0006265">
    <property type="term" value="P:DNA topological change"/>
    <property type="evidence" value="ECO:0007669"/>
    <property type="project" value="UniProtKB-UniRule"/>
</dbReference>
<dbReference type="InterPro" id="IPR013759">
    <property type="entry name" value="Topo_IIA_B_C"/>
</dbReference>
<evidence type="ECO:0000256" key="15">
    <source>
        <dbReference type="PROSITE-ProRule" id="PRU01384"/>
    </source>
</evidence>
<dbReference type="Pfam" id="PF01751">
    <property type="entry name" value="Toprim"/>
    <property type="match status" value="1"/>
</dbReference>
<dbReference type="InterPro" id="IPR001154">
    <property type="entry name" value="TopoII_euk"/>
</dbReference>
<dbReference type="CDD" id="cd03481">
    <property type="entry name" value="TopoIIA_Trans_ScTopoIIA"/>
    <property type="match status" value="1"/>
</dbReference>
<dbReference type="EMBL" id="CAJNOC010000072">
    <property type="protein sequence ID" value="CAF0712258.1"/>
    <property type="molecule type" value="Genomic_DNA"/>
</dbReference>
<keyword evidence="12 15" id="KW-0238">DNA-binding</keyword>
<dbReference type="Gene3D" id="3.30.230.10">
    <property type="match status" value="1"/>
</dbReference>
<dbReference type="GO" id="GO:0005524">
    <property type="term" value="F:ATP binding"/>
    <property type="evidence" value="ECO:0007669"/>
    <property type="project" value="UniProtKB-UniRule"/>
</dbReference>
<reference evidence="20" key="1">
    <citation type="submission" date="2021-02" db="EMBL/GenBank/DDBJ databases">
        <authorList>
            <person name="Nowell W R."/>
        </authorList>
    </citation>
    <scope>NUCLEOTIDE SEQUENCE</scope>
    <source>
        <strain evidence="20">Ploen Becks lab</strain>
    </source>
</reference>
<dbReference type="PANTHER" id="PTHR10169:SF38">
    <property type="entry name" value="DNA TOPOISOMERASE 2"/>
    <property type="match status" value="1"/>
</dbReference>
<feature type="active site" description="O-(5'-phospho-DNA)-tyrosine intermediate" evidence="15">
    <location>
        <position position="784"/>
    </location>
</feature>
<dbReference type="FunFam" id="3.30.1360.40:FF:000003">
    <property type="entry name" value="DNA topoisomerase 2"/>
    <property type="match status" value="1"/>
</dbReference>
<dbReference type="PRINTS" id="PR00418">
    <property type="entry name" value="TPI2FAMILY"/>
</dbReference>
<evidence type="ECO:0000256" key="10">
    <source>
        <dbReference type="ARBA" id="ARBA00022842"/>
    </source>
</evidence>
<evidence type="ECO:0000259" key="19">
    <source>
        <dbReference type="PROSITE" id="PS52040"/>
    </source>
</evidence>
<dbReference type="GO" id="GO:0003918">
    <property type="term" value="F:DNA topoisomerase type II (double strand cut, ATP-hydrolyzing) activity"/>
    <property type="evidence" value="ECO:0007669"/>
    <property type="project" value="UniProtKB-UniRule"/>
</dbReference>
<dbReference type="FunFam" id="3.90.199.10:FF:000002">
    <property type="entry name" value="DNA topoisomerase 2"/>
    <property type="match status" value="1"/>
</dbReference>
<dbReference type="CDD" id="cd03365">
    <property type="entry name" value="TOPRIM_TopoIIA"/>
    <property type="match status" value="1"/>
</dbReference>
<evidence type="ECO:0000256" key="2">
    <source>
        <dbReference type="ARBA" id="ARBA00001913"/>
    </source>
</evidence>
<dbReference type="PROSITE" id="PS00177">
    <property type="entry name" value="TOPOISOMERASE_II"/>
    <property type="match status" value="1"/>
</dbReference>
<gene>
    <name evidence="20" type="ORF">OXX778_LOCUS1190</name>
</gene>
<dbReference type="PROSITE" id="PS52040">
    <property type="entry name" value="TOPO_IIA"/>
    <property type="match status" value="1"/>
</dbReference>
<dbReference type="InterPro" id="IPR001241">
    <property type="entry name" value="Topo_IIA"/>
</dbReference>
<dbReference type="InterPro" id="IPR013760">
    <property type="entry name" value="Topo_IIA-like_dom_sf"/>
</dbReference>
<dbReference type="SMART" id="SM00434">
    <property type="entry name" value="TOP4c"/>
    <property type="match status" value="1"/>
</dbReference>
<evidence type="ECO:0000256" key="1">
    <source>
        <dbReference type="ARBA" id="ARBA00000185"/>
    </source>
</evidence>
<dbReference type="FunFam" id="3.40.50.670:FF:000001">
    <property type="entry name" value="DNA topoisomerase 2"/>
    <property type="match status" value="2"/>
</dbReference>
<feature type="region of interest" description="Disordered" evidence="17">
    <location>
        <begin position="1258"/>
        <end position="1478"/>
    </location>
</feature>
<dbReference type="GO" id="GO:0046872">
    <property type="term" value="F:metal ion binding"/>
    <property type="evidence" value="ECO:0007669"/>
    <property type="project" value="UniProtKB-KW"/>
</dbReference>
<dbReference type="SMART" id="SM00433">
    <property type="entry name" value="TOP2c"/>
    <property type="match status" value="1"/>
</dbReference>
<name>A0A813M9T4_9BILA</name>
<proteinExistence type="inferred from homology"/>
<dbReference type="Gene3D" id="3.30.565.10">
    <property type="entry name" value="Histidine kinase-like ATPase, C-terminal domain"/>
    <property type="match status" value="1"/>
</dbReference>
<dbReference type="InterPro" id="IPR050634">
    <property type="entry name" value="DNA_Topoisomerase_II"/>
</dbReference>
<dbReference type="GO" id="GO:0000819">
    <property type="term" value="P:sister chromatid segregation"/>
    <property type="evidence" value="ECO:0007669"/>
    <property type="project" value="TreeGrafter"/>
</dbReference>
<dbReference type="GO" id="GO:0003677">
    <property type="term" value="F:DNA binding"/>
    <property type="evidence" value="ECO:0007669"/>
    <property type="project" value="UniProtKB-UniRule"/>
</dbReference>
<comment type="catalytic activity">
    <reaction evidence="1 15 16">
        <text>ATP-dependent breakage, passage and rejoining of double-stranded DNA.</text>
        <dbReference type="EC" id="5.6.2.2"/>
    </reaction>
</comment>
<dbReference type="Pfam" id="PF00521">
    <property type="entry name" value="DNA_topoisoIV"/>
    <property type="match status" value="1"/>
</dbReference>
<feature type="domain" description="Toprim" evidence="18">
    <location>
        <begin position="434"/>
        <end position="551"/>
    </location>
</feature>
<evidence type="ECO:0000256" key="6">
    <source>
        <dbReference type="ARBA" id="ARBA00011080"/>
    </source>
</evidence>
<evidence type="ECO:0000256" key="4">
    <source>
        <dbReference type="ARBA" id="ARBA00001946"/>
    </source>
</evidence>
<evidence type="ECO:0000256" key="14">
    <source>
        <dbReference type="ARBA" id="ARBA00023242"/>
    </source>
</evidence>
<feature type="region of interest" description="Disordered" evidence="17">
    <location>
        <begin position="1220"/>
        <end position="1240"/>
    </location>
</feature>
<dbReference type="Pfam" id="PF16898">
    <property type="entry name" value="TOPRIM_C"/>
    <property type="match status" value="1"/>
</dbReference>
<comment type="cofactor">
    <cofactor evidence="2">
        <name>Ca(2+)</name>
        <dbReference type="ChEBI" id="CHEBI:29108"/>
    </cofactor>
</comment>
<dbReference type="Gene3D" id="1.10.268.10">
    <property type="entry name" value="Topoisomerase, domain 3"/>
    <property type="match status" value="1"/>
</dbReference>
<evidence type="ECO:0000313" key="20">
    <source>
        <dbReference type="EMBL" id="CAF0712258.1"/>
    </source>
</evidence>
<keyword evidence="13 15" id="KW-0413">Isomerase</keyword>
<evidence type="ECO:0000256" key="12">
    <source>
        <dbReference type="ARBA" id="ARBA00023125"/>
    </source>
</evidence>
<sequence>MSTKEMSIEKMYQKKSQLEHILLRPDTYIGSVEVLKEEMWIWDFENEKMKKKEISFVPGLYKIYDEILVNAADNKQRDKNMSLIRVNIDKENGTIRIFNNGRGIPVVEHKEEKILVPTLIFGHLLTSSNYNDDEKKVTGGRNGYGAKLCNIFSKKFVLETSTKEYKKSFKQVWTNNMQKAESPILKDAKDEDFTCITFQPDLAKFKMETLDDDTVALLARRAYDIAASTAGIKVYLNDKVLPIKKFEDYCKLYLTNEVDEFNNPTKLVYERFNERWEIAIGCSDIGFQQVSFVNSIATTKGGRHVDYIVDQVVKNLGETVNKKNKNGNQVKPFQIKNHMWLFINCLIENPTFDSQTKENMTLQAKNFGSKCPLTDDFYKRLSKSGLLERIMTWLAFKEKTDLEKVGSKSKVTKIKGIPKLDDANDAGTKESLNCTLIVTEGDSAKTLAVSGLGVIGRDRYGVFPLRGKMLNVREATTKQIIENAEVSNLLKIIGLNFKEKYETKESLKQLRYGKLMIMTDQDHDGSHIKGLIINFVHNQWPNLLKHGFVEEFITPIVKVSKGNQEKSFYSMPEFEEWQQNTDNWNTWKIKYYKGLGTSTSKEAKEYFSDMQRHRIKFEYSSARDDLAIQLAFSKKFIEERKDWLTRYMEERKMHRENRTVDNYLYQKDTKEITFKDFINKELVLFSNLDNERSIPSLVDGFKPGQRKVLFSCFKRNLVKELKVAQLAGSVAELSAYHHGEMSLMSTIINLAQNYVGSNNINLLMPIGQFGTRLHGGKDAASPRYIFTCLSPLTRLLFNPKDDPLYNYLNDDGLKVEPEYYCPIIPTVLVNGAEGIGTGWSTKLPNYNPREIIDNLKLMINGETPRPMTPFYKNFRGEIQQIDDIRCVTNGELAVISENTVEITELPIGVWTQVYKESVLEPFLHGVDQKQPVISDYKEYHTDTTVRFVVKMTPEQFTAANSQGLHKFFKIQKTISLNSMVLFDHEGCLRRYENVNEILREFFGVRSKLYEKRKEYLVGMLGAESLKLDNIARFIVEKIEGKIKVENLKKSEICRILKERKYDADPVQAWKIRITRDQGYEGDEVQQNVEEDETNNSKSTKDYDYLLGMPIWNLTMEKKDEILKQQKAKGDELAKLKAKTPSQLWLDDLEEFLVELDKQEEKEREDEMTTIQKTLKAKSAAASGKGKNTVVKAAKTEYLPSKDGKRVDVIIDPALISKTEKDAKTKEKAKKEDKKEINIVDLINSEDYKEEEVIEFIKNLGKPVKREAKDVKEPKEPKEPKESKEPKEPKEPKESKETKPRAKGKQKESNTLNNYFKKKANSSDESDNDISIVESPVEKRTISSRAKKETKYIESGSEDEGASSRKKSKKNDSDEEVILDDDSEEDFKPKPKAKVEKKEKKTEEKSEKPKPKRKTDTDDEDTENKPPKKKAEPGKLLKMSEPKSKTSKKKEDDSFVVEDSEEEDYKPKPKERKKLLDKADSGEFDIFKKAKTAAVKKPAKNKIVSDDELYAID</sequence>
<dbReference type="InterPro" id="IPR034157">
    <property type="entry name" value="TOPRIM_TopoII"/>
</dbReference>
<evidence type="ECO:0000256" key="9">
    <source>
        <dbReference type="ARBA" id="ARBA00022840"/>
    </source>
</evidence>
<feature type="compositionally biased region" description="Acidic residues" evidence="17">
    <location>
        <begin position="1453"/>
        <end position="1463"/>
    </location>
</feature>
<accession>A0A813M9T4</accession>
<evidence type="ECO:0000256" key="16">
    <source>
        <dbReference type="RuleBase" id="RU362094"/>
    </source>
</evidence>
<protein>
    <recommendedName>
        <fullName evidence="16">DNA topoisomerase 2</fullName>
        <ecNumber evidence="16">5.6.2.2</ecNumber>
    </recommendedName>
</protein>
<feature type="compositionally biased region" description="Basic and acidic residues" evidence="17">
    <location>
        <begin position="1335"/>
        <end position="1351"/>
    </location>
</feature>
<dbReference type="FunFam" id="3.30.1490.30:FF:000001">
    <property type="entry name" value="DNA topoisomerase 2"/>
    <property type="match status" value="1"/>
</dbReference>